<protein>
    <submittedName>
        <fullName evidence="1">(rape) hypothetical protein</fullName>
    </submittedName>
</protein>
<proteinExistence type="predicted"/>
<dbReference type="AlphaFoldDB" id="A0A816TYK1"/>
<feature type="non-terminal residue" evidence="1">
    <location>
        <position position="1"/>
    </location>
</feature>
<reference evidence="1" key="1">
    <citation type="submission" date="2021-01" db="EMBL/GenBank/DDBJ databases">
        <authorList>
            <consortium name="Genoscope - CEA"/>
            <person name="William W."/>
        </authorList>
    </citation>
    <scope>NUCLEOTIDE SEQUENCE</scope>
</reference>
<accession>A0A816TYK1</accession>
<organism evidence="1">
    <name type="scientific">Brassica napus</name>
    <name type="common">Rape</name>
    <dbReference type="NCBI Taxonomy" id="3708"/>
    <lineage>
        <taxon>Eukaryota</taxon>
        <taxon>Viridiplantae</taxon>
        <taxon>Streptophyta</taxon>
        <taxon>Embryophyta</taxon>
        <taxon>Tracheophyta</taxon>
        <taxon>Spermatophyta</taxon>
        <taxon>Magnoliopsida</taxon>
        <taxon>eudicotyledons</taxon>
        <taxon>Gunneridae</taxon>
        <taxon>Pentapetalae</taxon>
        <taxon>rosids</taxon>
        <taxon>malvids</taxon>
        <taxon>Brassicales</taxon>
        <taxon>Brassicaceae</taxon>
        <taxon>Brassiceae</taxon>
        <taxon>Brassica</taxon>
    </lineage>
</organism>
<sequence length="174" mass="19065">FLTKVVQEACSSSESDSDQNEIDCLVSKTKKKTLNLAHALEVDRKAELHRVDGNVAAALASVKYSALAYKASVVAAVEAMFTAFKAESFLLLPPNAQPAAQAQHSTLPHHVETVAWPVSQNMQTEVVVTKMIRLSKMSWKILVNIQPHLVLLNVVMFLTPAHNIDNPTCPRLPV</sequence>
<dbReference type="Proteomes" id="UP001295469">
    <property type="component" value="Chromosome C08"/>
</dbReference>
<gene>
    <name evidence="1" type="ORF">DARMORV10_C08P09290.1</name>
</gene>
<evidence type="ECO:0000313" key="1">
    <source>
        <dbReference type="EMBL" id="CAF2107095.1"/>
    </source>
</evidence>
<name>A0A816TYK1_BRANA</name>
<dbReference type="EMBL" id="HG994372">
    <property type="protein sequence ID" value="CAF2107095.1"/>
    <property type="molecule type" value="Genomic_DNA"/>
</dbReference>